<organism evidence="3 4">
    <name type="scientific">Citrobacter amalonaticus Y19</name>
    <dbReference type="NCBI Taxonomy" id="1261127"/>
    <lineage>
        <taxon>Bacteria</taxon>
        <taxon>Pseudomonadati</taxon>
        <taxon>Pseudomonadota</taxon>
        <taxon>Gammaproteobacteria</taxon>
        <taxon>Enterobacterales</taxon>
        <taxon>Enterobacteriaceae</taxon>
        <taxon>Citrobacter</taxon>
    </lineage>
</organism>
<reference evidence="3 4" key="1">
    <citation type="journal article" date="2013" name="Appl. Microbiol. Biotechnol.">
        <title>Glycerol assimilation and production of 1,3-propanediol by Citrobacter amalonaticus Y19.</title>
        <authorList>
            <person name="Ainala S.K."/>
            <person name="Ashok S."/>
            <person name="Ko Y."/>
            <person name="Park S."/>
        </authorList>
    </citation>
    <scope>NUCLEOTIDE SEQUENCE [LARGE SCALE GENOMIC DNA]</scope>
    <source>
        <strain evidence="3 4">Y19</strain>
    </source>
</reference>
<evidence type="ECO:0000259" key="2">
    <source>
        <dbReference type="Pfam" id="PF04471"/>
    </source>
</evidence>
<dbReference type="InterPro" id="IPR011856">
    <property type="entry name" value="tRNA_endonuc-like_dom_sf"/>
</dbReference>
<keyword evidence="1" id="KW-0175">Coiled coil</keyword>
<name>A0A0F6RF02_CITAM</name>
<proteinExistence type="predicted"/>
<accession>A0A0F6RF02</accession>
<dbReference type="PATRIC" id="fig|1261127.3.peg.2132"/>
<keyword evidence="3" id="KW-0255">Endonuclease</keyword>
<keyword evidence="3" id="KW-0540">Nuclease</keyword>
<dbReference type="GO" id="GO:0009307">
    <property type="term" value="P:DNA restriction-modification system"/>
    <property type="evidence" value="ECO:0007669"/>
    <property type="project" value="InterPro"/>
</dbReference>
<feature type="domain" description="Restriction endonuclease type IV Mrr" evidence="2">
    <location>
        <begin position="183"/>
        <end position="294"/>
    </location>
</feature>
<evidence type="ECO:0000313" key="4">
    <source>
        <dbReference type="Proteomes" id="UP000034085"/>
    </source>
</evidence>
<dbReference type="AlphaFoldDB" id="A0A0F6RF02"/>
<dbReference type="RefSeq" id="WP_046481373.1">
    <property type="nucleotide sequence ID" value="NZ_CP011132.1"/>
</dbReference>
<dbReference type="SUPFAM" id="SSF52980">
    <property type="entry name" value="Restriction endonuclease-like"/>
    <property type="match status" value="1"/>
</dbReference>
<dbReference type="OrthoDB" id="5197274at2"/>
<dbReference type="Proteomes" id="UP000034085">
    <property type="component" value="Chromosome"/>
</dbReference>
<protein>
    <submittedName>
        <fullName evidence="3">Restriction endonuclease</fullName>
    </submittedName>
</protein>
<dbReference type="InterPro" id="IPR007560">
    <property type="entry name" value="Restrct_endonuc_IV_Mrr"/>
</dbReference>
<feature type="coiled-coil region" evidence="1">
    <location>
        <begin position="133"/>
        <end position="162"/>
    </location>
</feature>
<dbReference type="Gene3D" id="3.40.1350.10">
    <property type="match status" value="1"/>
</dbReference>
<dbReference type="EMBL" id="CP011132">
    <property type="protein sequence ID" value="AKE58995.1"/>
    <property type="molecule type" value="Genomic_DNA"/>
</dbReference>
<gene>
    <name evidence="3" type="ORF">F384_10245</name>
</gene>
<dbReference type="GO" id="GO:0004519">
    <property type="term" value="F:endonuclease activity"/>
    <property type="evidence" value="ECO:0007669"/>
    <property type="project" value="UniProtKB-KW"/>
</dbReference>
<evidence type="ECO:0000313" key="3">
    <source>
        <dbReference type="EMBL" id="AKE58995.1"/>
    </source>
</evidence>
<evidence type="ECO:0000256" key="1">
    <source>
        <dbReference type="SAM" id="Coils"/>
    </source>
</evidence>
<keyword evidence="3" id="KW-0378">Hydrolase</keyword>
<dbReference type="Pfam" id="PF04471">
    <property type="entry name" value="Mrr_cat"/>
    <property type="match status" value="1"/>
</dbReference>
<dbReference type="KEGG" id="cama:F384_10245"/>
<dbReference type="GO" id="GO:0003677">
    <property type="term" value="F:DNA binding"/>
    <property type="evidence" value="ECO:0007669"/>
    <property type="project" value="InterPro"/>
</dbReference>
<dbReference type="HOGENOM" id="CLU_076893_0_0_6"/>
<dbReference type="InterPro" id="IPR011335">
    <property type="entry name" value="Restrct_endonuc-II-like"/>
</dbReference>
<sequence>MTDAPSDIIFHYPPELFNLLVDVVPLLNRSKQDVLVFFRGAGVPDNITSDIAVHLRAAPKDVNKYQMVRTVLERLNAKGEHTLRERREVLRRVVDFANFDSCWPADQLKAKGLVASIREVVNQKDAFTRMNNAREEERKIRLAESQRIAAEKRDRIDRIENAKQGLYTLFGTTTTAQERGKLLETALNNLFQAYGVLIHKSFHLVGDAGEGIVEQIDGIIELGGVLYFVEMKWYRNPVGKPEISEHLVRLMSRAEVRGIFISASDYTEPAIHTVREFLQHKVLVLSTLHEIVRLLEQQGDLSEFFAKKVQAAQIHKNPYFCPLDNQGQGAL</sequence>